<dbReference type="AlphaFoldDB" id="A0A2H5Y3E6"/>
<proteinExistence type="predicted"/>
<accession>A0A2H5Y3E6</accession>
<evidence type="ECO:0000313" key="1">
    <source>
        <dbReference type="EMBL" id="GBD07963.1"/>
    </source>
</evidence>
<gene>
    <name evidence="1" type="ORF">HRbin22_00189</name>
</gene>
<comment type="caution">
    <text evidence="1">The sequence shown here is derived from an EMBL/GenBank/DDBJ whole genome shotgun (WGS) entry which is preliminary data.</text>
</comment>
<reference evidence="2" key="1">
    <citation type="submission" date="2017-09" db="EMBL/GenBank/DDBJ databases">
        <title>Metaegenomics of thermophilic ammonia-oxidizing enrichment culture.</title>
        <authorList>
            <person name="Kato S."/>
            <person name="Suzuki K."/>
        </authorList>
    </citation>
    <scope>NUCLEOTIDE SEQUENCE [LARGE SCALE GENOMIC DNA]</scope>
</reference>
<organism evidence="1 2">
    <name type="scientific">Candidatus Thermoflexus japonica</name>
    <dbReference type="NCBI Taxonomy" id="2035417"/>
    <lineage>
        <taxon>Bacteria</taxon>
        <taxon>Bacillati</taxon>
        <taxon>Chloroflexota</taxon>
        <taxon>Thermoflexia</taxon>
        <taxon>Thermoflexales</taxon>
        <taxon>Thermoflexaceae</taxon>
        <taxon>Thermoflexus</taxon>
    </lineage>
</organism>
<dbReference type="EMBL" id="BEHY01000002">
    <property type="protein sequence ID" value="GBD07963.1"/>
    <property type="molecule type" value="Genomic_DNA"/>
</dbReference>
<evidence type="ECO:0000313" key="2">
    <source>
        <dbReference type="Proteomes" id="UP000236642"/>
    </source>
</evidence>
<sequence length="62" mass="7516">MDRQWIEDRLRTLRAEIARLVKEGEDEDGLRLRSLLAELERWESIRRETMWASRPPDLSHNI</sequence>
<protein>
    <submittedName>
        <fullName evidence="1">Uncharacterized protein</fullName>
    </submittedName>
</protein>
<name>A0A2H5Y3E6_9CHLR</name>
<dbReference type="Proteomes" id="UP000236642">
    <property type="component" value="Unassembled WGS sequence"/>
</dbReference>